<organism evidence="2 3">
    <name type="scientific">Ruminococcus albus</name>
    <dbReference type="NCBI Taxonomy" id="1264"/>
    <lineage>
        <taxon>Bacteria</taxon>
        <taxon>Bacillati</taxon>
        <taxon>Bacillota</taxon>
        <taxon>Clostridia</taxon>
        <taxon>Eubacteriales</taxon>
        <taxon>Oscillospiraceae</taxon>
        <taxon>Ruminococcus</taxon>
    </lineage>
</organism>
<dbReference type="InterPro" id="IPR036439">
    <property type="entry name" value="Dockerin_dom_sf"/>
</dbReference>
<dbReference type="PROSITE" id="PS00018">
    <property type="entry name" value="EF_HAND_1"/>
    <property type="match status" value="2"/>
</dbReference>
<dbReference type="GO" id="GO:0000272">
    <property type="term" value="P:polysaccharide catabolic process"/>
    <property type="evidence" value="ECO:0007669"/>
    <property type="project" value="InterPro"/>
</dbReference>
<sequence>MIIKEDGTLDTASDVFAEGESFNITVKVKGYENDLVFTYTKKSEESSDYAPGDVNGDGNINVTDITKVAAHVKGKKILDEKGMKAADVNKDGNVNVTDIIRIAAHVKGKNLIK</sequence>
<dbReference type="Gene3D" id="1.10.1330.10">
    <property type="entry name" value="Dockerin domain"/>
    <property type="match status" value="1"/>
</dbReference>
<name>A0A1I1D572_RUMAL</name>
<dbReference type="InterPro" id="IPR018247">
    <property type="entry name" value="EF_Hand_1_Ca_BS"/>
</dbReference>
<accession>A0A1I1D572</accession>
<evidence type="ECO:0000313" key="2">
    <source>
        <dbReference type="EMBL" id="SFB67753.1"/>
    </source>
</evidence>
<dbReference type="AlphaFoldDB" id="A0A1I1D572"/>
<reference evidence="2 3" key="1">
    <citation type="submission" date="2016-10" db="EMBL/GenBank/DDBJ databases">
        <authorList>
            <person name="de Groot N.N."/>
        </authorList>
    </citation>
    <scope>NUCLEOTIDE SEQUENCE [LARGE SCALE GENOMIC DNA]</scope>
    <source>
        <strain evidence="2 3">AR67</strain>
    </source>
</reference>
<dbReference type="OrthoDB" id="2077842at2"/>
<dbReference type="EMBL" id="FOKQ01000001">
    <property type="protein sequence ID" value="SFB67753.1"/>
    <property type="molecule type" value="Genomic_DNA"/>
</dbReference>
<dbReference type="SUPFAM" id="SSF63446">
    <property type="entry name" value="Type I dockerin domain"/>
    <property type="match status" value="1"/>
</dbReference>
<dbReference type="InterPro" id="IPR002105">
    <property type="entry name" value="Dockerin_1_rpt"/>
</dbReference>
<gene>
    <name evidence="2" type="ORF">SAMN02910406_00198</name>
</gene>
<dbReference type="GO" id="GO:0004553">
    <property type="term" value="F:hydrolase activity, hydrolyzing O-glycosyl compounds"/>
    <property type="evidence" value="ECO:0007669"/>
    <property type="project" value="InterPro"/>
</dbReference>
<evidence type="ECO:0000313" key="3">
    <source>
        <dbReference type="Proteomes" id="UP000182192"/>
    </source>
</evidence>
<dbReference type="Pfam" id="PF00404">
    <property type="entry name" value="Dockerin_1"/>
    <property type="match status" value="1"/>
</dbReference>
<evidence type="ECO:0000259" key="1">
    <source>
        <dbReference type="PROSITE" id="PS51766"/>
    </source>
</evidence>
<dbReference type="Proteomes" id="UP000182192">
    <property type="component" value="Unassembled WGS sequence"/>
</dbReference>
<dbReference type="InterPro" id="IPR016134">
    <property type="entry name" value="Dockerin_dom"/>
</dbReference>
<feature type="domain" description="Dockerin" evidence="1">
    <location>
        <begin position="47"/>
        <end position="113"/>
    </location>
</feature>
<dbReference type="PROSITE" id="PS51766">
    <property type="entry name" value="DOCKERIN"/>
    <property type="match status" value="1"/>
</dbReference>
<proteinExistence type="predicted"/>
<protein>
    <recommendedName>
        <fullName evidence="1">Dockerin domain-containing protein</fullName>
    </recommendedName>
</protein>
<dbReference type="CDD" id="cd14256">
    <property type="entry name" value="Dockerin_I"/>
    <property type="match status" value="1"/>
</dbReference>